<proteinExistence type="inferred from homology"/>
<evidence type="ECO:0000313" key="6">
    <source>
        <dbReference type="Proteomes" id="UP001596139"/>
    </source>
</evidence>
<sequence>MTADRHGHRMSNTGADALVHYERALDHLVFFRPEVVEAADAALAASPRSVMGQVLAAYLGVLGTEEKDAAAARDTFLRFRSGLDEETLTSRERMHLAAAAAWLDGDLHGAGRLLGDLTVAHPRDVLALFAGHQHDFLTGDAQRLRDRIGGALGAWEPDDPHRGPLLGMYAFGLEESGHYERAEEAGLEALARHPHDVWAIHGVVHTYEMRGRFTDGIRFLDARTEDWSDGTLLTVHNWWHYALYALEMGDAARVLEIYDAALHHEESAGVAMELLDAAALLWRLYLAGEDQGVRWARLADAWERRDDGAHYAFNDAHAVMAYVGAGRIGLAERLVADRQRWLAGAAPAVSNRAMTADIGLPVCRALIAYGRQEYGRAVDLLLPVRHRLHTFGGSHAQRDAVQRTLVEAALRARRTELARTLLSERIQLRPVCPYNWSAQARLEEQLGDPERAAAAREKAAAQAAW</sequence>
<comment type="caution">
    <text evidence="5">The sequence shown here is derived from an EMBL/GenBank/DDBJ whole genome shotgun (WGS) entry which is preliminary data.</text>
</comment>
<evidence type="ECO:0000313" key="5">
    <source>
        <dbReference type="EMBL" id="MFC6064238.1"/>
    </source>
</evidence>
<dbReference type="InterPro" id="IPR033891">
    <property type="entry name" value="TTC38"/>
</dbReference>
<protein>
    <recommendedName>
        <fullName evidence="2">Tetratricopeptide repeat protein 38</fullName>
    </recommendedName>
</protein>
<dbReference type="InterPro" id="IPR011990">
    <property type="entry name" value="TPR-like_helical_dom_sf"/>
</dbReference>
<evidence type="ECO:0000256" key="4">
    <source>
        <dbReference type="ARBA" id="ARBA00022803"/>
    </source>
</evidence>
<evidence type="ECO:0000256" key="3">
    <source>
        <dbReference type="ARBA" id="ARBA00022737"/>
    </source>
</evidence>
<keyword evidence="3" id="KW-0677">Repeat</keyword>
<dbReference type="EMBL" id="JBHSPX010000004">
    <property type="protein sequence ID" value="MFC6064238.1"/>
    <property type="molecule type" value="Genomic_DNA"/>
</dbReference>
<dbReference type="PANTHER" id="PTHR16263:SF4">
    <property type="entry name" value="TETRATRICOPEPTIDE REPEAT PROTEIN 38"/>
    <property type="match status" value="1"/>
</dbReference>
<keyword evidence="6" id="KW-1185">Reference proteome</keyword>
<gene>
    <name evidence="5" type="ORF">ACFP4F_17005</name>
</gene>
<dbReference type="Proteomes" id="UP001596139">
    <property type="component" value="Unassembled WGS sequence"/>
</dbReference>
<dbReference type="Gene3D" id="1.25.40.10">
    <property type="entry name" value="Tetratricopeptide repeat domain"/>
    <property type="match status" value="1"/>
</dbReference>
<dbReference type="RefSeq" id="WP_031058954.1">
    <property type="nucleotide sequence ID" value="NZ_JBHSPX010000004.1"/>
</dbReference>
<keyword evidence="4" id="KW-0802">TPR repeat</keyword>
<dbReference type="PANTHER" id="PTHR16263">
    <property type="entry name" value="TETRATRICOPEPTIDE REPEAT PROTEIN 38"/>
    <property type="match status" value="1"/>
</dbReference>
<evidence type="ECO:0000256" key="1">
    <source>
        <dbReference type="ARBA" id="ARBA00005857"/>
    </source>
</evidence>
<accession>A0ABW1MLT5</accession>
<organism evidence="5 6">
    <name type="scientific">Streptomyces ochraceiscleroticus</name>
    <dbReference type="NCBI Taxonomy" id="47761"/>
    <lineage>
        <taxon>Bacteria</taxon>
        <taxon>Bacillati</taxon>
        <taxon>Actinomycetota</taxon>
        <taxon>Actinomycetes</taxon>
        <taxon>Kitasatosporales</taxon>
        <taxon>Streptomycetaceae</taxon>
        <taxon>Streptomyces</taxon>
    </lineage>
</organism>
<evidence type="ECO:0000256" key="2">
    <source>
        <dbReference type="ARBA" id="ARBA00019992"/>
    </source>
</evidence>
<comment type="similarity">
    <text evidence="1">Belongs to the TTC38 family.</text>
</comment>
<dbReference type="CDD" id="cd05804">
    <property type="entry name" value="StaR_like"/>
    <property type="match status" value="1"/>
</dbReference>
<name>A0ABW1MLT5_9ACTN</name>
<dbReference type="SUPFAM" id="SSF48452">
    <property type="entry name" value="TPR-like"/>
    <property type="match status" value="1"/>
</dbReference>
<reference evidence="6" key="1">
    <citation type="journal article" date="2019" name="Int. J. Syst. Evol. Microbiol.">
        <title>The Global Catalogue of Microorganisms (GCM) 10K type strain sequencing project: providing services to taxonomists for standard genome sequencing and annotation.</title>
        <authorList>
            <consortium name="The Broad Institute Genomics Platform"/>
            <consortium name="The Broad Institute Genome Sequencing Center for Infectious Disease"/>
            <person name="Wu L."/>
            <person name="Ma J."/>
        </authorList>
    </citation>
    <scope>NUCLEOTIDE SEQUENCE [LARGE SCALE GENOMIC DNA]</scope>
    <source>
        <strain evidence="6">CGMCC 1.15180</strain>
    </source>
</reference>